<dbReference type="AlphaFoldDB" id="A0AAN9RUF5"/>
<dbReference type="EMBL" id="JAYMYS010000008">
    <property type="protein sequence ID" value="KAK7383313.1"/>
    <property type="molecule type" value="Genomic_DNA"/>
</dbReference>
<name>A0AAN9RUF5_PSOTE</name>
<dbReference type="Proteomes" id="UP001386955">
    <property type="component" value="Unassembled WGS sequence"/>
</dbReference>
<keyword evidence="2" id="KW-1185">Reference proteome</keyword>
<proteinExistence type="predicted"/>
<reference evidence="1 2" key="1">
    <citation type="submission" date="2024-01" db="EMBL/GenBank/DDBJ databases">
        <title>The genomes of 5 underutilized Papilionoideae crops provide insights into root nodulation and disease resistanc.</title>
        <authorList>
            <person name="Jiang F."/>
        </authorList>
    </citation>
    <scope>NUCLEOTIDE SEQUENCE [LARGE SCALE GENOMIC DNA]</scope>
    <source>
        <strain evidence="1">DUOXIRENSHENG_FW03</strain>
        <tissue evidence="1">Leaves</tissue>
    </source>
</reference>
<organism evidence="1 2">
    <name type="scientific">Psophocarpus tetragonolobus</name>
    <name type="common">Winged bean</name>
    <name type="synonym">Dolichos tetragonolobus</name>
    <dbReference type="NCBI Taxonomy" id="3891"/>
    <lineage>
        <taxon>Eukaryota</taxon>
        <taxon>Viridiplantae</taxon>
        <taxon>Streptophyta</taxon>
        <taxon>Embryophyta</taxon>
        <taxon>Tracheophyta</taxon>
        <taxon>Spermatophyta</taxon>
        <taxon>Magnoliopsida</taxon>
        <taxon>eudicotyledons</taxon>
        <taxon>Gunneridae</taxon>
        <taxon>Pentapetalae</taxon>
        <taxon>rosids</taxon>
        <taxon>fabids</taxon>
        <taxon>Fabales</taxon>
        <taxon>Fabaceae</taxon>
        <taxon>Papilionoideae</taxon>
        <taxon>50 kb inversion clade</taxon>
        <taxon>NPAAA clade</taxon>
        <taxon>indigoferoid/millettioid clade</taxon>
        <taxon>Phaseoleae</taxon>
        <taxon>Psophocarpus</taxon>
    </lineage>
</organism>
<evidence type="ECO:0000313" key="1">
    <source>
        <dbReference type="EMBL" id="KAK7383313.1"/>
    </source>
</evidence>
<comment type="caution">
    <text evidence="1">The sequence shown here is derived from an EMBL/GenBank/DDBJ whole genome shotgun (WGS) entry which is preliminary data.</text>
</comment>
<accession>A0AAN9RUF5</accession>
<protein>
    <submittedName>
        <fullName evidence="1">Uncharacterized protein</fullName>
    </submittedName>
</protein>
<sequence length="223" mass="25700">MYPQLRCFCLGIRGDTSQLEIDTDRLSTRRNILHAGVNILLAWRQMFWSEYPTGMETNVLGFVECQRKQMPISLLVRAMSSHHHQPHCTRTHQIGPLILVATTFFFIRFLVLCTLSTHVSQPQPPQISINIYVYQPDEINGLKELLYGRDRNLKGHWGTHSGYQSNALFLLIWRPQSHLCFPQEVILGTESGQLHELAVNDKDKKEKWRKELVSHPSTLGARA</sequence>
<gene>
    <name evidence="1" type="ORF">VNO78_28988</name>
</gene>
<evidence type="ECO:0000313" key="2">
    <source>
        <dbReference type="Proteomes" id="UP001386955"/>
    </source>
</evidence>